<sequence length="586" mass="66394">MDMASGTRSLSHLSAMPHEILSEITSYITSERDAFNLISTCSRIYHVAQERLMRLNAAGSRLAFWWAIVHDNTPLFESILRRDDYPVNEAYKIPELIVPTIYRPFGEPRCIATPLILAIAFLRPEFVKRLLQAGASAEFCPVAEPVHDDLNVWRPILWAVSHGYWLKEKKIGIQEPHQEIIKILLDHGCLTVWTHPYNPEYHISALEIAFGNNCVSGKTTRHLLAKTQSQESPEDLQRIYENSLKQIFYTRRKFFFLRLCDTQGFIIARSLEDIIKQFVPTEKLLQCARFHLQYVSLVGPGSSNLISGCNILVSAAKVLDDARNDQHTPRLVRMRKGYEKLFTMLLAASTSLDGKPFVGEIPCRPSMPREKSFYEGPLRTLFKNQRLWGKSSLGGCLIRFFVNHGASITVAGLDRTVLYELIGLDMVETASLLLNLTGSSIINDQAPTTGWTPLIYVFRRNLFQSCAGNSLKLVKMLLSRGASVSKTDNANQTALHHLCCALRDNPRSMANDKRAKIYSLVKLLLDAGADVLHRDDQGETPLEIAEKGHLRPFIVELMRSRLRNPVLRWILTRPSRAVVGFWRVKG</sequence>
<dbReference type="InterPro" id="IPR051637">
    <property type="entry name" value="Ank_repeat_dom-contain_49"/>
</dbReference>
<dbReference type="PROSITE" id="PS50088">
    <property type="entry name" value="ANK_REPEAT"/>
    <property type="match status" value="1"/>
</dbReference>
<keyword evidence="2 3" id="KW-0040">ANK repeat</keyword>
<dbReference type="PANTHER" id="PTHR24180">
    <property type="entry name" value="CYCLIN-DEPENDENT KINASE INHIBITOR 2C-RELATED"/>
    <property type="match status" value="1"/>
</dbReference>
<dbReference type="EMBL" id="WUBL01000005">
    <property type="protein sequence ID" value="KAF2972682.1"/>
    <property type="molecule type" value="Genomic_DNA"/>
</dbReference>
<evidence type="ECO:0000256" key="1">
    <source>
        <dbReference type="ARBA" id="ARBA00022737"/>
    </source>
</evidence>
<dbReference type="InterPro" id="IPR036047">
    <property type="entry name" value="F-box-like_dom_sf"/>
</dbReference>
<keyword evidence="5" id="KW-1185">Reference proteome</keyword>
<dbReference type="OrthoDB" id="4703335at2759"/>
<dbReference type="InterPro" id="IPR036770">
    <property type="entry name" value="Ankyrin_rpt-contain_sf"/>
</dbReference>
<dbReference type="SUPFAM" id="SSF48403">
    <property type="entry name" value="Ankyrin repeat"/>
    <property type="match status" value="1"/>
</dbReference>
<evidence type="ECO:0000256" key="2">
    <source>
        <dbReference type="ARBA" id="ARBA00023043"/>
    </source>
</evidence>
<reference evidence="4 5" key="1">
    <citation type="submission" date="2019-12" db="EMBL/GenBank/DDBJ databases">
        <title>Draft genome sequence of the ascomycete Xylaria multiplex DSM 110363.</title>
        <authorList>
            <person name="Buettner E."/>
            <person name="Kellner H."/>
        </authorList>
    </citation>
    <scope>NUCLEOTIDE SEQUENCE [LARGE SCALE GENOMIC DNA]</scope>
    <source>
        <strain evidence="4 5">DSM 110363</strain>
    </source>
</reference>
<protein>
    <submittedName>
        <fullName evidence="4">Uncharacterized protein</fullName>
    </submittedName>
</protein>
<accession>A0A7C8J343</accession>
<name>A0A7C8J343_9PEZI</name>
<dbReference type="SUPFAM" id="SSF81383">
    <property type="entry name" value="F-box domain"/>
    <property type="match status" value="1"/>
</dbReference>
<dbReference type="Pfam" id="PF00023">
    <property type="entry name" value="Ank"/>
    <property type="match status" value="2"/>
</dbReference>
<dbReference type="SMART" id="SM00248">
    <property type="entry name" value="ANK"/>
    <property type="match status" value="5"/>
</dbReference>
<evidence type="ECO:0000313" key="4">
    <source>
        <dbReference type="EMBL" id="KAF2972682.1"/>
    </source>
</evidence>
<feature type="repeat" description="ANK" evidence="3">
    <location>
        <begin position="449"/>
        <end position="489"/>
    </location>
</feature>
<organism evidence="4 5">
    <name type="scientific">Xylaria multiplex</name>
    <dbReference type="NCBI Taxonomy" id="323545"/>
    <lineage>
        <taxon>Eukaryota</taxon>
        <taxon>Fungi</taxon>
        <taxon>Dikarya</taxon>
        <taxon>Ascomycota</taxon>
        <taxon>Pezizomycotina</taxon>
        <taxon>Sordariomycetes</taxon>
        <taxon>Xylariomycetidae</taxon>
        <taxon>Xylariales</taxon>
        <taxon>Xylariaceae</taxon>
        <taxon>Xylaria</taxon>
    </lineage>
</organism>
<evidence type="ECO:0000313" key="5">
    <source>
        <dbReference type="Proteomes" id="UP000481858"/>
    </source>
</evidence>
<comment type="caution">
    <text evidence="4">The sequence shown here is derived from an EMBL/GenBank/DDBJ whole genome shotgun (WGS) entry which is preliminary data.</text>
</comment>
<dbReference type="Gene3D" id="1.25.40.20">
    <property type="entry name" value="Ankyrin repeat-containing domain"/>
    <property type="match status" value="2"/>
</dbReference>
<keyword evidence="1" id="KW-0677">Repeat</keyword>
<evidence type="ECO:0000256" key="3">
    <source>
        <dbReference type="PROSITE-ProRule" id="PRU00023"/>
    </source>
</evidence>
<dbReference type="InterPro" id="IPR002110">
    <property type="entry name" value="Ankyrin_rpt"/>
</dbReference>
<proteinExistence type="predicted"/>
<dbReference type="InParanoid" id="A0A7C8J343"/>
<dbReference type="AlphaFoldDB" id="A0A7C8J343"/>
<gene>
    <name evidence="4" type="ORF">GQX73_g856</name>
</gene>
<dbReference type="Proteomes" id="UP000481858">
    <property type="component" value="Unassembled WGS sequence"/>
</dbReference>
<dbReference type="PANTHER" id="PTHR24180:SF45">
    <property type="entry name" value="POLY [ADP-RIBOSE] POLYMERASE TANKYRASE"/>
    <property type="match status" value="1"/>
</dbReference>